<dbReference type="Proteomes" id="UP000269001">
    <property type="component" value="Unassembled WGS sequence"/>
</dbReference>
<sequence length="40" mass="4743">MNKIFKLIWNKSMQLRVVSYIPPIKISAHYQRSLIVAQIN</sequence>
<dbReference type="EMBL" id="RAXU01000005">
    <property type="protein sequence ID" value="RKG34940.1"/>
    <property type="molecule type" value="Genomic_DNA"/>
</dbReference>
<gene>
    <name evidence="1" type="ORF">D7V21_06200</name>
</gene>
<proteinExistence type="predicted"/>
<evidence type="ECO:0000313" key="1">
    <source>
        <dbReference type="EMBL" id="RKG34940.1"/>
    </source>
</evidence>
<reference evidence="1 2" key="1">
    <citation type="submission" date="2018-09" db="EMBL/GenBank/DDBJ databases">
        <title>The draft genome of Acinetobacter spp. strains.</title>
        <authorList>
            <person name="Qin J."/>
            <person name="Feng Y."/>
            <person name="Zong Z."/>
        </authorList>
    </citation>
    <scope>NUCLEOTIDE SEQUENCE [LARGE SCALE GENOMIC DNA]</scope>
    <source>
        <strain evidence="1 2">WCHAc060096</strain>
    </source>
</reference>
<comment type="caution">
    <text evidence="1">The sequence shown here is derived from an EMBL/GenBank/DDBJ whole genome shotgun (WGS) entry which is preliminary data.</text>
</comment>
<name>A0A3A8EW70_9GAMM</name>
<keyword evidence="2" id="KW-1185">Reference proteome</keyword>
<organism evidence="1 2">
    <name type="scientific">Acinetobacter guerrae</name>
    <dbReference type="NCBI Taxonomy" id="1843371"/>
    <lineage>
        <taxon>Bacteria</taxon>
        <taxon>Pseudomonadati</taxon>
        <taxon>Pseudomonadota</taxon>
        <taxon>Gammaproteobacteria</taxon>
        <taxon>Moraxellales</taxon>
        <taxon>Moraxellaceae</taxon>
        <taxon>Acinetobacter</taxon>
    </lineage>
</organism>
<evidence type="ECO:0000313" key="2">
    <source>
        <dbReference type="Proteomes" id="UP000269001"/>
    </source>
</evidence>
<accession>A0A3A8EW70</accession>
<dbReference type="AlphaFoldDB" id="A0A3A8EW70"/>
<protein>
    <submittedName>
        <fullName evidence="1">Uncharacterized protein</fullName>
    </submittedName>
</protein>